<dbReference type="Proteomes" id="UP000694857">
    <property type="component" value="Chromosome 17"/>
</dbReference>
<name>A0A8B8VPI6_BALMU</name>
<feature type="compositionally biased region" description="Low complexity" evidence="1">
    <location>
        <begin position="195"/>
        <end position="210"/>
    </location>
</feature>
<evidence type="ECO:0000313" key="2">
    <source>
        <dbReference type="Proteomes" id="UP000694857"/>
    </source>
</evidence>
<dbReference type="AlphaFoldDB" id="A0A8B8VPI6"/>
<dbReference type="PROSITE" id="PS51257">
    <property type="entry name" value="PROKAR_LIPOPROTEIN"/>
    <property type="match status" value="1"/>
</dbReference>
<keyword evidence="2" id="KW-1185">Reference proteome</keyword>
<sequence length="316" mass="34109">MQLRKDGCLEGLTQLQAHLAGFTVPMWPPLALACAEGRRTRLGVALLDVGRAVGLREYTHPRLDLTQLPGAPPVHPVALVRQKLQPRHAARPLPPFPLSGELQFPAVRMPHFRPPGSYGFRSAASHFRCRRTTVLPGFPAAPLSALPVRGEVGLRPFGMTVPRLLGLETRWAWNPYVVSPPGLSWGRFPRPSGPTRPASPWSPPARAFSRTQGPGPPTAPATRRPCRASASPSPSAAEPRSDSAQPVRLCFSLTPGVFLEVRGSRGVFGCRSRGGGEVTLEADWGDAVTSHGALTAGRGEERIPRTLQKELSWLTS</sequence>
<reference evidence="3" key="1">
    <citation type="submission" date="2025-08" db="UniProtKB">
        <authorList>
            <consortium name="RefSeq"/>
        </authorList>
    </citation>
    <scope>IDENTIFICATION</scope>
    <source>
        <tissue evidence="3">Epidermis and Blubber</tissue>
    </source>
</reference>
<feature type="compositionally biased region" description="Low complexity" evidence="1">
    <location>
        <begin position="220"/>
        <end position="244"/>
    </location>
</feature>
<evidence type="ECO:0000313" key="3">
    <source>
        <dbReference type="RefSeq" id="XP_036686806.1"/>
    </source>
</evidence>
<dbReference type="KEGG" id="bmus:118883769"/>
<evidence type="ECO:0000256" key="1">
    <source>
        <dbReference type="SAM" id="MobiDB-lite"/>
    </source>
</evidence>
<proteinExistence type="predicted"/>
<dbReference type="GeneID" id="118883769"/>
<protein>
    <submittedName>
        <fullName evidence="3">Uncharacterized protein LOC118883769</fullName>
    </submittedName>
</protein>
<gene>
    <name evidence="3" type="primary">LOC118883769</name>
</gene>
<accession>A0A8B8VPI6</accession>
<dbReference type="RefSeq" id="XP_036686806.1">
    <property type="nucleotide sequence ID" value="XM_036830911.1"/>
</dbReference>
<organism evidence="2 3">
    <name type="scientific">Balaenoptera musculus</name>
    <name type="common">Blue whale</name>
    <dbReference type="NCBI Taxonomy" id="9771"/>
    <lineage>
        <taxon>Eukaryota</taxon>
        <taxon>Metazoa</taxon>
        <taxon>Chordata</taxon>
        <taxon>Craniata</taxon>
        <taxon>Vertebrata</taxon>
        <taxon>Euteleostomi</taxon>
        <taxon>Mammalia</taxon>
        <taxon>Eutheria</taxon>
        <taxon>Laurasiatheria</taxon>
        <taxon>Artiodactyla</taxon>
        <taxon>Whippomorpha</taxon>
        <taxon>Cetacea</taxon>
        <taxon>Mysticeti</taxon>
        <taxon>Balaenopteridae</taxon>
        <taxon>Balaenoptera</taxon>
    </lineage>
</organism>
<feature type="region of interest" description="Disordered" evidence="1">
    <location>
        <begin position="189"/>
        <end position="245"/>
    </location>
</feature>